<dbReference type="AlphaFoldDB" id="F2JJ47"/>
<sequence length="280" mass="32446">MTTDMYKFDPEEFIPVNSELEQYVPESTPFCLIKDKNGVCIQYSMMVPSLKNRNKLSRIEFGGSPSDNTFIQGDRFTRSNVPHEFVNKGIKEFKTSLYNNTKFAEESLKAACTYIRKFKELDTNLYIYSKSAGSGRTMMGSLILNEIMKRYNMPGKYILMPMLINELKKQIKQDDPYNQKNSLRSAIDTPLLLLDDLGDEVNSKNGWVDEILLKILNEREKSKSLTIYISRFTPDQLKYNKSMISRIKNAITIELPDENIRENFATANNIKFEKLMKEIT</sequence>
<dbReference type="SUPFAM" id="SSF52540">
    <property type="entry name" value="P-loop containing nucleoside triphosphate hydrolases"/>
    <property type="match status" value="1"/>
</dbReference>
<name>F2JJ47_CELLD</name>
<dbReference type="HOGENOM" id="CLU_992860_0_0_9"/>
<protein>
    <submittedName>
        <fullName evidence="1">Uncharacterized protein</fullName>
    </submittedName>
</protein>
<dbReference type="EMBL" id="CP002582">
    <property type="protein sequence ID" value="ADZ83206.1"/>
    <property type="molecule type" value="Genomic_DNA"/>
</dbReference>
<gene>
    <name evidence="1" type="ordered locus">Clole_1480</name>
</gene>
<dbReference type="PANTHER" id="PTHR30050:SF8">
    <property type="entry name" value="PRIMOSOMAL PROTEIN DNAI"/>
    <property type="match status" value="1"/>
</dbReference>
<dbReference type="PANTHER" id="PTHR30050">
    <property type="entry name" value="CHROMOSOMAL REPLICATION INITIATOR PROTEIN DNAA"/>
    <property type="match status" value="1"/>
</dbReference>
<accession>F2JJ47</accession>
<dbReference type="GO" id="GO:0006260">
    <property type="term" value="P:DNA replication"/>
    <property type="evidence" value="ECO:0007669"/>
    <property type="project" value="TreeGrafter"/>
</dbReference>
<reference evidence="1 2" key="1">
    <citation type="journal article" date="2011" name="J. Bacteriol.">
        <title>Complete genome sequence of the cellulose-degrading bacterium Cellulosilyticum lentocellum.</title>
        <authorList>
            <consortium name="US DOE Joint Genome Institute"/>
            <person name="Miller D.A."/>
            <person name="Suen G."/>
            <person name="Bruce D."/>
            <person name="Copeland A."/>
            <person name="Cheng J.F."/>
            <person name="Detter C."/>
            <person name="Goodwin L.A."/>
            <person name="Han C.S."/>
            <person name="Hauser L.J."/>
            <person name="Land M.L."/>
            <person name="Lapidus A."/>
            <person name="Lucas S."/>
            <person name="Meincke L."/>
            <person name="Pitluck S."/>
            <person name="Tapia R."/>
            <person name="Teshima H."/>
            <person name="Woyke T."/>
            <person name="Fox B.G."/>
            <person name="Angert E.R."/>
            <person name="Currie C.R."/>
        </authorList>
    </citation>
    <scope>NUCLEOTIDE SEQUENCE [LARGE SCALE GENOMIC DNA]</scope>
    <source>
        <strain evidence="2">ATCC 49066 / DSM 5427 / NCIMB 11756 / RHM5</strain>
    </source>
</reference>
<dbReference type="Proteomes" id="UP000008467">
    <property type="component" value="Chromosome"/>
</dbReference>
<organism evidence="1 2">
    <name type="scientific">Cellulosilyticum lentocellum (strain ATCC 49066 / DSM 5427 / NCIMB 11756 / RHM5)</name>
    <name type="common">Clostridium lentocellum</name>
    <dbReference type="NCBI Taxonomy" id="642492"/>
    <lineage>
        <taxon>Bacteria</taxon>
        <taxon>Bacillati</taxon>
        <taxon>Bacillota</taxon>
        <taxon>Clostridia</taxon>
        <taxon>Lachnospirales</taxon>
        <taxon>Cellulosilyticaceae</taxon>
        <taxon>Cellulosilyticum</taxon>
    </lineage>
</organism>
<dbReference type="STRING" id="642492.Clole_1480"/>
<evidence type="ECO:0000313" key="1">
    <source>
        <dbReference type="EMBL" id="ADZ83206.1"/>
    </source>
</evidence>
<dbReference type="KEGG" id="cle:Clole_1480"/>
<evidence type="ECO:0000313" key="2">
    <source>
        <dbReference type="Proteomes" id="UP000008467"/>
    </source>
</evidence>
<dbReference type="Gene3D" id="3.40.50.300">
    <property type="entry name" value="P-loop containing nucleotide triphosphate hydrolases"/>
    <property type="match status" value="1"/>
</dbReference>
<dbReference type="InterPro" id="IPR027417">
    <property type="entry name" value="P-loop_NTPase"/>
</dbReference>
<keyword evidence="2" id="KW-1185">Reference proteome</keyword>
<dbReference type="eggNOG" id="COG1484">
    <property type="taxonomic scope" value="Bacteria"/>
</dbReference>
<proteinExistence type="predicted"/>